<name>A0A7T6Z6P8_9BACI</name>
<evidence type="ECO:0000313" key="3">
    <source>
        <dbReference type="Proteomes" id="UP000595823"/>
    </source>
</evidence>
<dbReference type="RefSeq" id="WP_200125511.1">
    <property type="nucleotide sequence ID" value="NZ_CP054705.1"/>
</dbReference>
<dbReference type="Proteomes" id="UP000595823">
    <property type="component" value="Chromosome"/>
</dbReference>
<keyword evidence="1" id="KW-0472">Membrane</keyword>
<reference evidence="2 3" key="1">
    <citation type="submission" date="2020-06" db="EMBL/GenBank/DDBJ databases">
        <title>Genomic analysis of Salicibibacter sp. NKC5-3.</title>
        <authorList>
            <person name="Oh Y.J."/>
        </authorList>
    </citation>
    <scope>NUCLEOTIDE SEQUENCE [LARGE SCALE GENOMIC DNA]</scope>
    <source>
        <strain evidence="2 3">NKC5-3</strain>
    </source>
</reference>
<dbReference type="EMBL" id="CP054705">
    <property type="protein sequence ID" value="QQK77813.1"/>
    <property type="molecule type" value="Genomic_DNA"/>
</dbReference>
<feature type="transmembrane region" description="Helical" evidence="1">
    <location>
        <begin position="92"/>
        <end position="121"/>
    </location>
</feature>
<keyword evidence="3" id="KW-1185">Reference proteome</keyword>
<dbReference type="AlphaFoldDB" id="A0A7T6Z6P8"/>
<keyword evidence="1" id="KW-1133">Transmembrane helix</keyword>
<feature type="transmembrane region" description="Helical" evidence="1">
    <location>
        <begin position="133"/>
        <end position="152"/>
    </location>
</feature>
<dbReference type="KEGG" id="scia:HUG15_21020"/>
<sequence length="162" mass="18682">MKQRIASLILLLFFLSFGLVYYLDVRTLPEFEERLIIDLLFWLLIPLLALEASKIIYGIIKNKKCEKNGNVTKGSKVGIRTLLYKLASNKQFVLVVFLVFYLLIIPYLGFFATSLIFLVTLNLYLGSAKIKEFLFIPLVTLAVSYFVFVFFLDVRLPSGFLF</sequence>
<evidence type="ECO:0000256" key="1">
    <source>
        <dbReference type="SAM" id="Phobius"/>
    </source>
</evidence>
<protein>
    <submittedName>
        <fullName evidence="2">Tripartite tricarboxylate transporter TctB family protein</fullName>
    </submittedName>
</protein>
<gene>
    <name evidence="2" type="ORF">HUG15_21020</name>
</gene>
<evidence type="ECO:0000313" key="2">
    <source>
        <dbReference type="EMBL" id="QQK77813.1"/>
    </source>
</evidence>
<accession>A0A7T6Z6P8</accession>
<proteinExistence type="predicted"/>
<organism evidence="2 3">
    <name type="scientific">Salicibibacter cibarius</name>
    <dbReference type="NCBI Taxonomy" id="2743000"/>
    <lineage>
        <taxon>Bacteria</taxon>
        <taxon>Bacillati</taxon>
        <taxon>Bacillota</taxon>
        <taxon>Bacilli</taxon>
        <taxon>Bacillales</taxon>
        <taxon>Bacillaceae</taxon>
        <taxon>Salicibibacter</taxon>
    </lineage>
</organism>
<feature type="transmembrane region" description="Helical" evidence="1">
    <location>
        <begin position="5"/>
        <end position="23"/>
    </location>
</feature>
<keyword evidence="1" id="KW-0812">Transmembrane</keyword>
<feature type="transmembrane region" description="Helical" evidence="1">
    <location>
        <begin position="35"/>
        <end position="57"/>
    </location>
</feature>